<keyword evidence="2" id="KW-0012">Acyltransferase</keyword>
<comment type="caution">
    <text evidence="2">The sequence shown here is derived from an EMBL/GenBank/DDBJ whole genome shotgun (WGS) entry which is preliminary data.</text>
</comment>
<dbReference type="Pfam" id="PF13508">
    <property type="entry name" value="Acetyltransf_7"/>
    <property type="match status" value="1"/>
</dbReference>
<dbReference type="EMBL" id="JJRY01000024">
    <property type="protein sequence ID" value="KEF36633.1"/>
    <property type="molecule type" value="Genomic_DNA"/>
</dbReference>
<dbReference type="OrthoDB" id="3216107at2"/>
<keyword evidence="2" id="KW-0808">Transferase</keyword>
<dbReference type="SUPFAM" id="SSF55729">
    <property type="entry name" value="Acyl-CoA N-acyltransferases (Nat)"/>
    <property type="match status" value="1"/>
</dbReference>
<feature type="domain" description="N-acetyltransferase" evidence="1">
    <location>
        <begin position="64"/>
        <end position="133"/>
    </location>
</feature>
<dbReference type="Gene3D" id="3.40.630.30">
    <property type="match status" value="1"/>
</dbReference>
<dbReference type="InterPro" id="IPR053144">
    <property type="entry name" value="Acetyltransferase_Butenolide"/>
</dbReference>
<dbReference type="RefSeq" id="WP_035198003.1">
    <property type="nucleotide sequence ID" value="NZ_JJRY01000024.1"/>
</dbReference>
<dbReference type="InterPro" id="IPR016181">
    <property type="entry name" value="Acyl_CoA_acyltransferase"/>
</dbReference>
<dbReference type="PATRIC" id="fig|1348973.3.peg.4080"/>
<proteinExistence type="predicted"/>
<evidence type="ECO:0000313" key="2">
    <source>
        <dbReference type="EMBL" id="KEF36633.1"/>
    </source>
</evidence>
<protein>
    <submittedName>
        <fullName evidence="2">Putative acyltransferase</fullName>
    </submittedName>
</protein>
<reference evidence="2 3" key="1">
    <citation type="submission" date="2014-04" db="EMBL/GenBank/DDBJ databases">
        <title>Draft genome sequence of Bacillus azotoformans MEV2011, a (co-) denitrifying strain unable to grow in the presence of oxygen.</title>
        <authorList>
            <person name="Nielsen M."/>
            <person name="Schreiber L."/>
            <person name="Finster K."/>
            <person name="Schramm A."/>
        </authorList>
    </citation>
    <scope>NUCLEOTIDE SEQUENCE [LARGE SCALE GENOMIC DNA]</scope>
    <source>
        <strain evidence="2 3">MEV2011</strain>
    </source>
</reference>
<dbReference type="InterPro" id="IPR000182">
    <property type="entry name" value="GNAT_dom"/>
</dbReference>
<dbReference type="PANTHER" id="PTHR43233">
    <property type="entry name" value="FAMILY N-ACETYLTRANSFERASE, PUTATIVE (AFU_ORTHOLOGUE AFUA_6G03350)-RELATED"/>
    <property type="match status" value="1"/>
</dbReference>
<dbReference type="Proteomes" id="UP000027936">
    <property type="component" value="Unassembled WGS sequence"/>
</dbReference>
<sequence>MTEWRQNDFLISTDKNLLDINVIYNFLRHESYWAKDRPREIVEKSIENSLLCFGIYKENMDGTIEQVGFARVITDKATFAYLCDVFVVPEFRGIGLSKWLMGIITTHPELQTVRRMLLVTYDAHKLYAQYGFKDIDMPQQFMQLIQNAPKKIPYIIDDQDQIC</sequence>
<accession>A0A072NIE8</accession>
<gene>
    <name evidence="2" type="ORF">M670_04195</name>
</gene>
<dbReference type="GO" id="GO:0016747">
    <property type="term" value="F:acyltransferase activity, transferring groups other than amino-acyl groups"/>
    <property type="evidence" value="ECO:0007669"/>
    <property type="project" value="InterPro"/>
</dbReference>
<name>A0A072NIE8_SCHAZ</name>
<organism evidence="2 3">
    <name type="scientific">Schinkia azotoformans MEV2011</name>
    <dbReference type="NCBI Taxonomy" id="1348973"/>
    <lineage>
        <taxon>Bacteria</taxon>
        <taxon>Bacillati</taxon>
        <taxon>Bacillota</taxon>
        <taxon>Bacilli</taxon>
        <taxon>Bacillales</taxon>
        <taxon>Bacillaceae</taxon>
        <taxon>Calidifontibacillus/Schinkia group</taxon>
        <taxon>Schinkia</taxon>
    </lineage>
</organism>
<dbReference type="PANTHER" id="PTHR43233:SF1">
    <property type="entry name" value="FAMILY N-ACETYLTRANSFERASE, PUTATIVE (AFU_ORTHOLOGUE AFUA_6G03350)-RELATED"/>
    <property type="match status" value="1"/>
</dbReference>
<dbReference type="AlphaFoldDB" id="A0A072NIE8"/>
<evidence type="ECO:0000259" key="1">
    <source>
        <dbReference type="Pfam" id="PF13508"/>
    </source>
</evidence>
<evidence type="ECO:0000313" key="3">
    <source>
        <dbReference type="Proteomes" id="UP000027936"/>
    </source>
</evidence>
<dbReference type="CDD" id="cd04301">
    <property type="entry name" value="NAT_SF"/>
    <property type="match status" value="1"/>
</dbReference>